<proteinExistence type="predicted"/>
<accession>A0A383D7W0</accession>
<sequence>VKSPLLLISLIVLLTSCEKNLNIDTTKNTYHDDISDITSLNNSFYTTNYDLSGNAGSQIDLIVLGLNDNGSYLDDKFALELNGQGYFSITNDGTDLYLQSRTTQLIFKASAIGELSYAKYDSLGTHWLPSGNTYNVNNDSIISL</sequence>
<dbReference type="EMBL" id="UINC01214915">
    <property type="protein sequence ID" value="SVE40359.1"/>
    <property type="molecule type" value="Genomic_DNA"/>
</dbReference>
<evidence type="ECO:0000313" key="1">
    <source>
        <dbReference type="EMBL" id="SVE40359.1"/>
    </source>
</evidence>
<name>A0A383D7W0_9ZZZZ</name>
<dbReference type="AlphaFoldDB" id="A0A383D7W0"/>
<reference evidence="1" key="1">
    <citation type="submission" date="2018-05" db="EMBL/GenBank/DDBJ databases">
        <authorList>
            <person name="Lanie J.A."/>
            <person name="Ng W.-L."/>
            <person name="Kazmierczak K.M."/>
            <person name="Andrzejewski T.M."/>
            <person name="Davidsen T.M."/>
            <person name="Wayne K.J."/>
            <person name="Tettelin H."/>
            <person name="Glass J.I."/>
            <person name="Rusch D."/>
            <person name="Podicherti R."/>
            <person name="Tsui H.-C.T."/>
            <person name="Winkler M.E."/>
        </authorList>
    </citation>
    <scope>NUCLEOTIDE SEQUENCE</scope>
</reference>
<feature type="non-terminal residue" evidence="1">
    <location>
        <position position="144"/>
    </location>
</feature>
<organism evidence="1">
    <name type="scientific">marine metagenome</name>
    <dbReference type="NCBI Taxonomy" id="408172"/>
    <lineage>
        <taxon>unclassified sequences</taxon>
        <taxon>metagenomes</taxon>
        <taxon>ecological metagenomes</taxon>
    </lineage>
</organism>
<gene>
    <name evidence="1" type="ORF">METZ01_LOCUS493213</name>
</gene>
<feature type="non-terminal residue" evidence="1">
    <location>
        <position position="1"/>
    </location>
</feature>
<protein>
    <submittedName>
        <fullName evidence="1">Uncharacterized protein</fullName>
    </submittedName>
</protein>